<evidence type="ECO:0000259" key="1">
    <source>
        <dbReference type="Pfam" id="PF12708"/>
    </source>
</evidence>
<dbReference type="InterPro" id="IPR011050">
    <property type="entry name" value="Pectin_lyase_fold/virulence"/>
</dbReference>
<feature type="domain" description="Rhamnogalacturonase A/B/Epimerase-like pectate lyase" evidence="1">
    <location>
        <begin position="188"/>
        <end position="249"/>
    </location>
</feature>
<dbReference type="InterPro" id="IPR024535">
    <property type="entry name" value="RHGA/B-epi-like_pectate_lyase"/>
</dbReference>
<dbReference type="SUPFAM" id="SSF51126">
    <property type="entry name" value="Pectin lyase-like"/>
    <property type="match status" value="1"/>
</dbReference>
<dbReference type="InterPro" id="IPR012334">
    <property type="entry name" value="Pectin_lyas_fold"/>
</dbReference>
<sequence>MNKAITDGVVLMPLPFAAGLGVWSTEDGTPGTDTYATDASGVFVAADQDFGGCLEMVKNASTQRLRYMGETPILPSCYLRVTARIKAVAGPFPTVRIAAFPGAAGGGKVSGLPETGPAITLTTIGKIVEVSAIIGVGDRTGVDMVWPNAAYGHFGIDLTGSNGGLVRVDDLVIEDITGAFLRDIMSVVDVRDFGAKGDGSTDDSAAFEAADGFANGRTVLVSAGQYYLGDSVTIQSKIKFEGTVLQDPTERFILQNGFCYQTYVDAFGDEEVAFKKAYQALLNFSDHESLDLNGRRISLTEPVDMQAADPSRSVFATRRVIRNGQFQPVAGPNWDTTTTTSQGTYATSNIRRLSNVTNIANIPVGSLVEGAGVGREVYVTSVNVGAKTLTLSQPLYDAEGTQNFTFKRFKYMLDFSGYADLAQFILDDIDFQCDGEASGIMLAPQGLIFQLRDSFMTKPKDRGITSIGTGCQGMMVDRCNFTSNEQPLDVSSRTTIAFNANANDVKIRDNRVALFKHFCVLAGSGNLVSGNHWFHGDQTTDGVRLGGMIFTLPNSKSIITGNYIDNNFIELTNEHESEPEFGSQYSFGGLTITGNIFTANDVARWFNFIVIKPYGPNHYIHGLSVVSNVFRTLNGAIDRIEAVDSSFDDLDFSRARGVTFADNTFHGISEPCYNPASMTGTQATPSTTWQFDAAPLLPFGGQARFVDSIVASGPLQNASNAAVFETPYVTDNLGTRKSESRFTFGTPVKGAVRYQVRMDNPL</sequence>
<dbReference type="Proteomes" id="UP000535415">
    <property type="component" value="Unassembled WGS sequence"/>
</dbReference>
<gene>
    <name evidence="2" type="ORF">FHS72_002799</name>
</gene>
<name>A0A7W9BMB5_9RHOB</name>
<keyword evidence="3" id="KW-1185">Reference proteome</keyword>
<dbReference type="Gene3D" id="2.160.20.10">
    <property type="entry name" value="Single-stranded right-handed beta-helix, Pectin lyase-like"/>
    <property type="match status" value="1"/>
</dbReference>
<evidence type="ECO:0000313" key="3">
    <source>
        <dbReference type="Proteomes" id="UP000535415"/>
    </source>
</evidence>
<dbReference type="AlphaFoldDB" id="A0A7W9BMB5"/>
<organism evidence="2 3">
    <name type="scientific">Yoonia ponticola</name>
    <dbReference type="NCBI Taxonomy" id="1524255"/>
    <lineage>
        <taxon>Bacteria</taxon>
        <taxon>Pseudomonadati</taxon>
        <taxon>Pseudomonadota</taxon>
        <taxon>Alphaproteobacteria</taxon>
        <taxon>Rhodobacterales</taxon>
        <taxon>Paracoccaceae</taxon>
        <taxon>Yoonia</taxon>
    </lineage>
</organism>
<dbReference type="Pfam" id="PF12708">
    <property type="entry name" value="Pect-lyase_RHGA_epim"/>
    <property type="match status" value="1"/>
</dbReference>
<dbReference type="EMBL" id="JACIJM010000008">
    <property type="protein sequence ID" value="MBB5723162.1"/>
    <property type="molecule type" value="Genomic_DNA"/>
</dbReference>
<protein>
    <recommendedName>
        <fullName evidence="1">Rhamnogalacturonase A/B/Epimerase-like pectate lyase domain-containing protein</fullName>
    </recommendedName>
</protein>
<accession>A0A7W9BMB5</accession>
<comment type="caution">
    <text evidence="2">The sequence shown here is derived from an EMBL/GenBank/DDBJ whole genome shotgun (WGS) entry which is preliminary data.</text>
</comment>
<reference evidence="2 3" key="1">
    <citation type="submission" date="2020-08" db="EMBL/GenBank/DDBJ databases">
        <title>Genomic Encyclopedia of Type Strains, Phase IV (KMG-IV): sequencing the most valuable type-strain genomes for metagenomic binning, comparative biology and taxonomic classification.</title>
        <authorList>
            <person name="Goeker M."/>
        </authorList>
    </citation>
    <scope>NUCLEOTIDE SEQUENCE [LARGE SCALE GENOMIC DNA]</scope>
    <source>
        <strain evidence="2 3">DSM 101064</strain>
    </source>
</reference>
<dbReference type="RefSeq" id="WP_183530118.1">
    <property type="nucleotide sequence ID" value="NZ_JACIJM010000008.1"/>
</dbReference>
<proteinExistence type="predicted"/>
<evidence type="ECO:0000313" key="2">
    <source>
        <dbReference type="EMBL" id="MBB5723162.1"/>
    </source>
</evidence>